<dbReference type="AlphaFoldDB" id="A0AAE1Y3S1"/>
<proteinExistence type="predicted"/>
<evidence type="ECO:0000259" key="3">
    <source>
        <dbReference type="PROSITE" id="PS50158"/>
    </source>
</evidence>
<evidence type="ECO:0000256" key="2">
    <source>
        <dbReference type="SAM" id="MobiDB-lite"/>
    </source>
</evidence>
<protein>
    <recommendedName>
        <fullName evidence="3">CCHC-type domain-containing protein</fullName>
    </recommendedName>
</protein>
<dbReference type="PROSITE" id="PS50158">
    <property type="entry name" value="ZF_CCHC"/>
    <property type="match status" value="1"/>
</dbReference>
<dbReference type="GO" id="GO:0003676">
    <property type="term" value="F:nucleic acid binding"/>
    <property type="evidence" value="ECO:0007669"/>
    <property type="project" value="InterPro"/>
</dbReference>
<dbReference type="EMBL" id="JACGWO010000007">
    <property type="protein sequence ID" value="KAK4423128.1"/>
    <property type="molecule type" value="Genomic_DNA"/>
</dbReference>
<dbReference type="InterPro" id="IPR001878">
    <property type="entry name" value="Znf_CCHC"/>
</dbReference>
<sequence length="420" mass="46434">MAETGRQRGSSGQDRSLEGPGMDEALVSFRGRLRLTEDEGQRLVLLGGMINPVKGIDIRQLGGGSFLLRFNHVIDRNRALEGCPWSFEKNVIILSGIGETENLLRVDLDWCEFHVYVHELPLSMINLGVAMLIGNRIGRFRDMDMDDIGCAWGATLRLRVAVNVNRPLPRAMQIVSTVGDEFLLHLIYERLPNFCYFCGKLGHITKYCDLQFEEGFVDPGSDSLYEQGDTEVVQRDRFRADSIECFSPGRLGRQGRAQSDERVAPVTLAHDEQGLEDSIMDSVEQGDGVPVVPMVGGEHVLEAEKGADTSAKFVPSTIPEFELGAAVWAKDRMMVRLEGDLVTIPLRFIARGQSGPAAGVWSDRIAKMVVRMLTCFIKSYSPSISPERQFSISRQGAAARPLLGGLSTEFAHCFGLAHDC</sequence>
<evidence type="ECO:0000313" key="4">
    <source>
        <dbReference type="EMBL" id="KAK4423128.1"/>
    </source>
</evidence>
<dbReference type="InterPro" id="IPR025836">
    <property type="entry name" value="Zn_knuckle_CX2CX4HX4C"/>
</dbReference>
<keyword evidence="1" id="KW-0863">Zinc-finger</keyword>
<feature type="domain" description="CCHC-type" evidence="3">
    <location>
        <begin position="195"/>
        <end position="208"/>
    </location>
</feature>
<reference evidence="4" key="1">
    <citation type="submission" date="2020-06" db="EMBL/GenBank/DDBJ databases">
        <authorList>
            <person name="Li T."/>
            <person name="Hu X."/>
            <person name="Zhang T."/>
            <person name="Song X."/>
            <person name="Zhang H."/>
            <person name="Dai N."/>
            <person name="Sheng W."/>
            <person name="Hou X."/>
            <person name="Wei L."/>
        </authorList>
    </citation>
    <scope>NUCLEOTIDE SEQUENCE</scope>
    <source>
        <strain evidence="4">3651</strain>
        <tissue evidence="4">Leaf</tissue>
    </source>
</reference>
<keyword evidence="5" id="KW-1185">Reference proteome</keyword>
<evidence type="ECO:0000313" key="5">
    <source>
        <dbReference type="Proteomes" id="UP001293254"/>
    </source>
</evidence>
<dbReference type="InterPro" id="IPR040256">
    <property type="entry name" value="At4g02000-like"/>
</dbReference>
<feature type="region of interest" description="Disordered" evidence="2">
    <location>
        <begin position="1"/>
        <end position="21"/>
    </location>
</feature>
<dbReference type="Proteomes" id="UP001293254">
    <property type="component" value="Unassembled WGS sequence"/>
</dbReference>
<dbReference type="PANTHER" id="PTHR31286">
    <property type="entry name" value="GLYCINE-RICH CELL WALL STRUCTURAL PROTEIN 1.8-LIKE"/>
    <property type="match status" value="1"/>
</dbReference>
<keyword evidence="1" id="KW-0862">Zinc</keyword>
<gene>
    <name evidence="4" type="ORF">Salat_1895400</name>
</gene>
<dbReference type="PANTHER" id="PTHR31286:SF167">
    <property type="entry name" value="OS09G0268800 PROTEIN"/>
    <property type="match status" value="1"/>
</dbReference>
<evidence type="ECO:0000256" key="1">
    <source>
        <dbReference type="PROSITE-ProRule" id="PRU00047"/>
    </source>
</evidence>
<reference evidence="4" key="2">
    <citation type="journal article" date="2024" name="Plant">
        <title>Genomic evolution and insights into agronomic trait innovations of Sesamum species.</title>
        <authorList>
            <person name="Miao H."/>
            <person name="Wang L."/>
            <person name="Qu L."/>
            <person name="Liu H."/>
            <person name="Sun Y."/>
            <person name="Le M."/>
            <person name="Wang Q."/>
            <person name="Wei S."/>
            <person name="Zheng Y."/>
            <person name="Lin W."/>
            <person name="Duan Y."/>
            <person name="Cao H."/>
            <person name="Xiong S."/>
            <person name="Wang X."/>
            <person name="Wei L."/>
            <person name="Li C."/>
            <person name="Ma Q."/>
            <person name="Ju M."/>
            <person name="Zhao R."/>
            <person name="Li G."/>
            <person name="Mu C."/>
            <person name="Tian Q."/>
            <person name="Mei H."/>
            <person name="Zhang T."/>
            <person name="Gao T."/>
            <person name="Zhang H."/>
        </authorList>
    </citation>
    <scope>NUCLEOTIDE SEQUENCE</scope>
    <source>
        <strain evidence="4">3651</strain>
    </source>
</reference>
<keyword evidence="1" id="KW-0479">Metal-binding</keyword>
<organism evidence="4 5">
    <name type="scientific">Sesamum alatum</name>
    <dbReference type="NCBI Taxonomy" id="300844"/>
    <lineage>
        <taxon>Eukaryota</taxon>
        <taxon>Viridiplantae</taxon>
        <taxon>Streptophyta</taxon>
        <taxon>Embryophyta</taxon>
        <taxon>Tracheophyta</taxon>
        <taxon>Spermatophyta</taxon>
        <taxon>Magnoliopsida</taxon>
        <taxon>eudicotyledons</taxon>
        <taxon>Gunneridae</taxon>
        <taxon>Pentapetalae</taxon>
        <taxon>asterids</taxon>
        <taxon>lamiids</taxon>
        <taxon>Lamiales</taxon>
        <taxon>Pedaliaceae</taxon>
        <taxon>Sesamum</taxon>
    </lineage>
</organism>
<accession>A0AAE1Y3S1</accession>
<dbReference type="GO" id="GO:0008270">
    <property type="term" value="F:zinc ion binding"/>
    <property type="evidence" value="ECO:0007669"/>
    <property type="project" value="UniProtKB-KW"/>
</dbReference>
<name>A0AAE1Y3S1_9LAMI</name>
<dbReference type="Pfam" id="PF14392">
    <property type="entry name" value="zf-CCHC_4"/>
    <property type="match status" value="1"/>
</dbReference>
<comment type="caution">
    <text evidence="4">The sequence shown here is derived from an EMBL/GenBank/DDBJ whole genome shotgun (WGS) entry which is preliminary data.</text>
</comment>